<evidence type="ECO:0000256" key="1">
    <source>
        <dbReference type="SAM" id="MobiDB-lite"/>
    </source>
</evidence>
<keyword evidence="3" id="KW-1185">Reference proteome</keyword>
<feature type="non-terminal residue" evidence="2">
    <location>
        <position position="61"/>
    </location>
</feature>
<organism evidence="2 3">
    <name type="scientific">Batillaria attramentaria</name>
    <dbReference type="NCBI Taxonomy" id="370345"/>
    <lineage>
        <taxon>Eukaryota</taxon>
        <taxon>Metazoa</taxon>
        <taxon>Spiralia</taxon>
        <taxon>Lophotrochozoa</taxon>
        <taxon>Mollusca</taxon>
        <taxon>Gastropoda</taxon>
        <taxon>Caenogastropoda</taxon>
        <taxon>Sorbeoconcha</taxon>
        <taxon>Cerithioidea</taxon>
        <taxon>Batillariidae</taxon>
        <taxon>Batillaria</taxon>
    </lineage>
</organism>
<feature type="non-terminal residue" evidence="2">
    <location>
        <position position="1"/>
    </location>
</feature>
<reference evidence="2 3" key="1">
    <citation type="journal article" date="2023" name="Sci. Data">
        <title>Genome assembly of the Korean intertidal mud-creeper Batillaria attramentaria.</title>
        <authorList>
            <person name="Patra A.K."/>
            <person name="Ho P.T."/>
            <person name="Jun S."/>
            <person name="Lee S.J."/>
            <person name="Kim Y."/>
            <person name="Won Y.J."/>
        </authorList>
    </citation>
    <scope>NUCLEOTIDE SEQUENCE [LARGE SCALE GENOMIC DNA]</scope>
    <source>
        <strain evidence="2">Wonlab-2016</strain>
    </source>
</reference>
<protein>
    <submittedName>
        <fullName evidence="2">Uncharacterized protein</fullName>
    </submittedName>
</protein>
<comment type="caution">
    <text evidence="2">The sequence shown here is derived from an EMBL/GenBank/DDBJ whole genome shotgun (WGS) entry which is preliminary data.</text>
</comment>
<accession>A0ABD0LH29</accession>
<dbReference type="EMBL" id="JACVVK020000049">
    <property type="protein sequence ID" value="KAK7498685.1"/>
    <property type="molecule type" value="Genomic_DNA"/>
</dbReference>
<dbReference type="AlphaFoldDB" id="A0ABD0LH29"/>
<evidence type="ECO:0000313" key="3">
    <source>
        <dbReference type="Proteomes" id="UP001519460"/>
    </source>
</evidence>
<feature type="region of interest" description="Disordered" evidence="1">
    <location>
        <begin position="21"/>
        <end position="61"/>
    </location>
</feature>
<sequence>ALSRTTRHRRYLLERGQSYFAAGRAESNHKPIQKSTRPISIRRADSTRPARKPSTEDPESD</sequence>
<proteinExistence type="predicted"/>
<name>A0ABD0LH29_9CAEN</name>
<dbReference type="Proteomes" id="UP001519460">
    <property type="component" value="Unassembled WGS sequence"/>
</dbReference>
<gene>
    <name evidence="2" type="ORF">BaRGS_00010062</name>
</gene>
<evidence type="ECO:0000313" key="2">
    <source>
        <dbReference type="EMBL" id="KAK7498685.1"/>
    </source>
</evidence>